<dbReference type="PANTHER" id="PTHR34277">
    <property type="entry name" value="CLAVATA3/ESR (CLE)-RELATED PROTEIN 26"/>
    <property type="match status" value="1"/>
</dbReference>
<dbReference type="InParanoid" id="A0A804Q529"/>
<dbReference type="RefSeq" id="NP_001357953.1">
    <property type="nucleotide sequence ID" value="NM_001371024.2"/>
</dbReference>
<dbReference type="Proteomes" id="UP000007305">
    <property type="component" value="Chromosome 7"/>
</dbReference>
<dbReference type="GeneID" id="115072888"/>
<name>A0A804Q529_MAIZE</name>
<accession>A0A804Q529</accession>
<dbReference type="EnsemblPlants" id="Zm00001eb302690_T001">
    <property type="protein sequence ID" value="Zm00001eb302690_P001"/>
    <property type="gene ID" value="Zm00001eb302690"/>
</dbReference>
<reference evidence="2" key="2">
    <citation type="submission" date="2019-07" db="EMBL/GenBank/DDBJ databases">
        <authorList>
            <person name="Seetharam A."/>
            <person name="Woodhouse M."/>
            <person name="Cannon E."/>
        </authorList>
    </citation>
    <scope>NUCLEOTIDE SEQUENCE [LARGE SCALE GENOMIC DNA]</scope>
    <source>
        <strain evidence="2">cv. B73</strain>
    </source>
</reference>
<feature type="region of interest" description="Disordered" evidence="1">
    <location>
        <begin position="65"/>
        <end position="108"/>
    </location>
</feature>
<dbReference type="KEGG" id="zma:115072888"/>
<reference evidence="3" key="1">
    <citation type="submission" date="2015-12" db="EMBL/GenBank/DDBJ databases">
        <title>Update maize B73 reference genome by single molecule sequencing technologies.</title>
        <authorList>
            <consortium name="Maize Genome Sequencing Project"/>
            <person name="Ware D."/>
        </authorList>
    </citation>
    <scope>NUCLEOTIDE SEQUENCE [LARGE SCALE GENOMIC DNA]</scope>
    <source>
        <strain evidence="3">cv. B73</strain>
    </source>
</reference>
<reference evidence="2" key="3">
    <citation type="submission" date="2021-05" db="UniProtKB">
        <authorList>
            <consortium name="EnsemblPlants"/>
        </authorList>
    </citation>
    <scope>IDENTIFICATION</scope>
    <source>
        <strain evidence="2">cv. B73</strain>
    </source>
</reference>
<evidence type="ECO:0000313" key="3">
    <source>
        <dbReference type="Proteomes" id="UP000007305"/>
    </source>
</evidence>
<dbReference type="Gramene" id="Zm00001eb302690_T001">
    <property type="protein sequence ID" value="Zm00001eb302690_P001"/>
    <property type="gene ID" value="Zm00001eb302690"/>
</dbReference>
<dbReference type="OrthoDB" id="1910203at2759"/>
<protein>
    <submittedName>
        <fullName evidence="2">Uncharacterized protein</fullName>
    </submittedName>
</protein>
<dbReference type="AlphaFoldDB" id="A0A804Q529"/>
<proteinExistence type="predicted"/>
<evidence type="ECO:0000313" key="2">
    <source>
        <dbReference type="EnsemblPlants" id="Zm00001eb302690_P001"/>
    </source>
</evidence>
<sequence>MSRPAWSAREALAASAVAAVLLGGLVLMSLVVGRDARTPSPASAAAPAVGGRRMVIGASGRLAGQRRAAEELKGGDDPLSSSKRRVPNGPDPIHNRGAGESGSSPGRA</sequence>
<gene>
    <name evidence="2" type="primary">LOC115072888</name>
</gene>
<organism evidence="2 3">
    <name type="scientific">Zea mays</name>
    <name type="common">Maize</name>
    <dbReference type="NCBI Taxonomy" id="4577"/>
    <lineage>
        <taxon>Eukaryota</taxon>
        <taxon>Viridiplantae</taxon>
        <taxon>Streptophyta</taxon>
        <taxon>Embryophyta</taxon>
        <taxon>Tracheophyta</taxon>
        <taxon>Spermatophyta</taxon>
        <taxon>Magnoliopsida</taxon>
        <taxon>Liliopsida</taxon>
        <taxon>Poales</taxon>
        <taxon>Poaceae</taxon>
        <taxon>PACMAD clade</taxon>
        <taxon>Panicoideae</taxon>
        <taxon>Andropogonodae</taxon>
        <taxon>Andropogoneae</taxon>
        <taxon>Tripsacinae</taxon>
        <taxon>Zea</taxon>
    </lineage>
</organism>
<dbReference type="InterPro" id="IPR039316">
    <property type="entry name" value="CLE25/26"/>
</dbReference>
<feature type="compositionally biased region" description="Basic and acidic residues" evidence="1">
    <location>
        <begin position="67"/>
        <end position="76"/>
    </location>
</feature>
<dbReference type="PANTHER" id="PTHR34277:SF22">
    <property type="entry name" value="CLE FAMILY OSCLE701 PROTEIN"/>
    <property type="match status" value="1"/>
</dbReference>
<evidence type="ECO:0000256" key="1">
    <source>
        <dbReference type="SAM" id="MobiDB-lite"/>
    </source>
</evidence>
<keyword evidence="3" id="KW-1185">Reference proteome</keyword>